<dbReference type="KEGG" id="dli:dnl_20950"/>
<protein>
    <submittedName>
        <fullName evidence="1">Uncharacterized protein</fullName>
    </submittedName>
</protein>
<dbReference type="Proteomes" id="UP000663720">
    <property type="component" value="Chromosome"/>
</dbReference>
<organism evidence="1 2">
    <name type="scientific">Desulfonema limicola</name>
    <dbReference type="NCBI Taxonomy" id="45656"/>
    <lineage>
        <taxon>Bacteria</taxon>
        <taxon>Pseudomonadati</taxon>
        <taxon>Thermodesulfobacteriota</taxon>
        <taxon>Desulfobacteria</taxon>
        <taxon>Desulfobacterales</taxon>
        <taxon>Desulfococcaceae</taxon>
        <taxon>Desulfonema</taxon>
    </lineage>
</organism>
<evidence type="ECO:0000313" key="2">
    <source>
        <dbReference type="Proteomes" id="UP000663720"/>
    </source>
</evidence>
<gene>
    <name evidence="1" type="ORF">dnl_20950</name>
</gene>
<accession>A0A975GG27</accession>
<sequence length="230" mass="26469">MQFFSKQNKLSIKEGSFSFLYQLGVSKVGITSLINHESSKEEINQDIKLLKKYYANLPECINDIPKSFNTLLWTLLGEISVPNNLGEKEYKSWPVLIFPFAIKYENEIRDFVICNGCYISKIKSIFVDHILYSCLYAGQPWYPSLLEVYYAAFGEKKHRALLLTISQTESGICSVASTARKLQIQLRPYLPTLEISANDKKYPGIIRAFHTPHLGNVDIHKTIFNMENWK</sequence>
<dbReference type="AlphaFoldDB" id="A0A975GG27"/>
<keyword evidence="2" id="KW-1185">Reference proteome</keyword>
<dbReference type="EMBL" id="CP061799">
    <property type="protein sequence ID" value="QTA79813.1"/>
    <property type="molecule type" value="Genomic_DNA"/>
</dbReference>
<name>A0A975GG27_9BACT</name>
<evidence type="ECO:0000313" key="1">
    <source>
        <dbReference type="EMBL" id="QTA79813.1"/>
    </source>
</evidence>
<proteinExistence type="predicted"/>
<reference evidence="1" key="1">
    <citation type="journal article" date="2021" name="Microb. Physiol.">
        <title>Proteogenomic Insights into the Physiology of Marine, Sulfate-Reducing, Filamentous Desulfonema limicola and Desulfonema magnum.</title>
        <authorList>
            <person name="Schnaars V."/>
            <person name="Wohlbrand L."/>
            <person name="Scheve S."/>
            <person name="Hinrichs C."/>
            <person name="Reinhardt R."/>
            <person name="Rabus R."/>
        </authorList>
    </citation>
    <scope>NUCLEOTIDE SEQUENCE</scope>
    <source>
        <strain evidence="1">5ac10</strain>
    </source>
</reference>